<proteinExistence type="inferred from homology"/>
<protein>
    <submittedName>
        <fullName evidence="4">Uncharacterized protein</fullName>
    </submittedName>
</protein>
<dbReference type="GO" id="GO:0005615">
    <property type="term" value="C:extracellular space"/>
    <property type="evidence" value="ECO:0007669"/>
    <property type="project" value="InterPro"/>
</dbReference>
<dbReference type="GO" id="GO:0006955">
    <property type="term" value="P:immune response"/>
    <property type="evidence" value="ECO:0007669"/>
    <property type="project" value="InterPro"/>
</dbReference>
<dbReference type="AlphaFoldDB" id="A0A3P8Y377"/>
<comment type="similarity">
    <text evidence="2">Belongs to the IL-1 family.</text>
</comment>
<organism evidence="4 5">
    <name type="scientific">Esox lucius</name>
    <name type="common">Northern pike</name>
    <dbReference type="NCBI Taxonomy" id="8010"/>
    <lineage>
        <taxon>Eukaryota</taxon>
        <taxon>Metazoa</taxon>
        <taxon>Chordata</taxon>
        <taxon>Craniata</taxon>
        <taxon>Vertebrata</taxon>
        <taxon>Euteleostomi</taxon>
        <taxon>Actinopterygii</taxon>
        <taxon>Neopterygii</taxon>
        <taxon>Teleostei</taxon>
        <taxon>Protacanthopterygii</taxon>
        <taxon>Esociformes</taxon>
        <taxon>Esocidae</taxon>
        <taxon>Esox</taxon>
    </lineage>
</organism>
<reference evidence="4" key="4">
    <citation type="submission" date="2025-09" db="UniProtKB">
        <authorList>
            <consortium name="Ensembl"/>
        </authorList>
    </citation>
    <scope>IDENTIFICATION</scope>
</reference>
<dbReference type="Gene3D" id="2.80.10.50">
    <property type="match status" value="1"/>
</dbReference>
<evidence type="ECO:0000256" key="3">
    <source>
        <dbReference type="ARBA" id="ARBA00022525"/>
    </source>
</evidence>
<dbReference type="Proteomes" id="UP000265140">
    <property type="component" value="Chromosome 24"/>
</dbReference>
<dbReference type="Ensembl" id="ENSELUT00000001025.3">
    <property type="protein sequence ID" value="ENSELUP00000011106.3"/>
    <property type="gene ID" value="ENSELUG00000011556.3"/>
</dbReference>
<dbReference type="GO" id="GO:0005125">
    <property type="term" value="F:cytokine activity"/>
    <property type="evidence" value="ECO:0007669"/>
    <property type="project" value="InterPro"/>
</dbReference>
<reference evidence="4" key="2">
    <citation type="submission" date="2020-02" db="EMBL/GenBank/DDBJ databases">
        <title>Esox lucius (northern pike) genome, fEsoLuc1, primary haplotype.</title>
        <authorList>
            <person name="Myers G."/>
            <person name="Karagic N."/>
            <person name="Meyer A."/>
            <person name="Pippel M."/>
            <person name="Reichard M."/>
            <person name="Winkler S."/>
            <person name="Tracey A."/>
            <person name="Sims Y."/>
            <person name="Howe K."/>
            <person name="Rhie A."/>
            <person name="Formenti G."/>
            <person name="Durbin R."/>
            <person name="Fedrigo O."/>
            <person name="Jarvis E.D."/>
        </authorList>
    </citation>
    <scope>NUCLEOTIDE SEQUENCE [LARGE SCALE GENOMIC DNA]</scope>
</reference>
<comment type="subcellular location">
    <subcellularLocation>
        <location evidence="1">Secreted</location>
    </subcellularLocation>
</comment>
<dbReference type="Pfam" id="PF00340">
    <property type="entry name" value="IL1"/>
    <property type="match status" value="1"/>
</dbReference>
<reference evidence="4" key="3">
    <citation type="submission" date="2025-08" db="UniProtKB">
        <authorList>
            <consortium name="Ensembl"/>
        </authorList>
    </citation>
    <scope>IDENTIFICATION</scope>
</reference>
<keyword evidence="3" id="KW-0964">Secreted</keyword>
<dbReference type="Bgee" id="ENSELUG00000011556">
    <property type="expression patterns" value="Expressed in ovary and 1 other cell type or tissue"/>
</dbReference>
<reference evidence="5" key="1">
    <citation type="journal article" date="2014" name="PLoS ONE">
        <title>The genome and linkage map of the northern pike (Esox lucius): conserved synteny revealed between the salmonid sister group and the Neoteleostei.</title>
        <authorList>
            <person name="Rondeau E.B."/>
            <person name="Minkley D.R."/>
            <person name="Leong J.S."/>
            <person name="Messmer A.M."/>
            <person name="Jantzen J.R."/>
            <person name="von Schalburg K.R."/>
            <person name="Lemon C."/>
            <person name="Bird N.H."/>
            <person name="Koop B.F."/>
        </authorList>
    </citation>
    <scope>NUCLEOTIDE SEQUENCE</scope>
</reference>
<evidence type="ECO:0000256" key="1">
    <source>
        <dbReference type="ARBA" id="ARBA00004613"/>
    </source>
</evidence>
<dbReference type="SUPFAM" id="SSF50353">
    <property type="entry name" value="Cytokine"/>
    <property type="match status" value="1"/>
</dbReference>
<sequence>MNCLIGNNFVVHIRVVTMNGTGDLKTLTYIFGILKNKRGQCLVLNDNRFSFIFLNTNELESQDNTIKIRVYGKNDMTGGYPVTIFVQNCVVACSTKGDKKVNSLSKNTNSIDGKSREAIFFMKRIEGKTNHFKFESLLYPRWFLGFKSISGMWELDLIEEDTDESGSRSLKFEFTINPVQMLNRLIRSRH</sequence>
<evidence type="ECO:0000256" key="2">
    <source>
        <dbReference type="ARBA" id="ARBA00010448"/>
    </source>
</evidence>
<evidence type="ECO:0000313" key="5">
    <source>
        <dbReference type="Proteomes" id="UP000265140"/>
    </source>
</evidence>
<accession>A0A3P8Y377</accession>
<dbReference type="GO" id="GO:0006954">
    <property type="term" value="P:inflammatory response"/>
    <property type="evidence" value="ECO:0007669"/>
    <property type="project" value="InterPro"/>
</dbReference>
<dbReference type="InterPro" id="IPR008996">
    <property type="entry name" value="IL1/FGF"/>
</dbReference>
<dbReference type="InterPro" id="IPR000975">
    <property type="entry name" value="IL-1_fam"/>
</dbReference>
<keyword evidence="5" id="KW-1185">Reference proteome</keyword>
<evidence type="ECO:0000313" key="4">
    <source>
        <dbReference type="Ensembl" id="ENSELUP00000011106.3"/>
    </source>
</evidence>
<dbReference type="GeneTree" id="ENSGT00990000204713"/>
<name>A0A3P8Y377_ESOLU</name>